<evidence type="ECO:0000256" key="14">
    <source>
        <dbReference type="ARBA" id="ARBA00029692"/>
    </source>
</evidence>
<keyword evidence="11" id="KW-1133">Transmembrane helix</keyword>
<keyword evidence="18" id="KW-1185">Reference proteome</keyword>
<gene>
    <name evidence="17" type="primary">PEX12</name>
    <name evidence="17" type="ORF">VNI00_000979</name>
</gene>
<evidence type="ECO:0000256" key="6">
    <source>
        <dbReference type="ARBA" id="ARBA00022692"/>
    </source>
</evidence>
<dbReference type="Pfam" id="PF04757">
    <property type="entry name" value="Pex2_Pex12"/>
    <property type="match status" value="1"/>
</dbReference>
<protein>
    <recommendedName>
        <fullName evidence="4">Peroxisome assembly protein 12</fullName>
    </recommendedName>
    <alternativeName>
        <fullName evidence="14">Peroxin-12</fullName>
    </alternativeName>
</protein>
<accession>A0AAW0E8A1</accession>
<proteinExistence type="inferred from homology"/>
<dbReference type="EMBL" id="JAYKXP010000003">
    <property type="protein sequence ID" value="KAK7060214.1"/>
    <property type="molecule type" value="Genomic_DNA"/>
</dbReference>
<dbReference type="GO" id="GO:1990429">
    <property type="term" value="C:peroxisomal importomer complex"/>
    <property type="evidence" value="ECO:0007669"/>
    <property type="project" value="TreeGrafter"/>
</dbReference>
<keyword evidence="10" id="KW-0653">Protein transport</keyword>
<dbReference type="PANTHER" id="PTHR12888:SF0">
    <property type="entry name" value="PEROXISOME ASSEMBLY PROTEIN 12"/>
    <property type="match status" value="1"/>
</dbReference>
<comment type="subunit">
    <text evidence="15">Component of the PEX2-PEX10-PEX12 retrotranslocation channel, composed of PEX2, PEX10 and PEX12.</text>
</comment>
<evidence type="ECO:0000256" key="7">
    <source>
        <dbReference type="ARBA" id="ARBA00022723"/>
    </source>
</evidence>
<comment type="caution">
    <text evidence="17">The sequence shown here is derived from an EMBL/GenBank/DDBJ whole genome shotgun (WGS) entry which is preliminary data.</text>
</comment>
<reference evidence="17 18" key="1">
    <citation type="submission" date="2024-01" db="EMBL/GenBank/DDBJ databases">
        <title>A draft genome for a cacao thread blight-causing isolate of Paramarasmius palmivorus.</title>
        <authorList>
            <person name="Baruah I.K."/>
            <person name="Bukari Y."/>
            <person name="Amoako-Attah I."/>
            <person name="Meinhardt L.W."/>
            <person name="Bailey B.A."/>
            <person name="Cohen S.P."/>
        </authorList>
    </citation>
    <scope>NUCLEOTIDE SEQUENCE [LARGE SCALE GENOMIC DNA]</scope>
    <source>
        <strain evidence="17 18">GH-12</strain>
    </source>
</reference>
<name>A0AAW0E8A1_9AGAR</name>
<dbReference type="GO" id="GO:0004842">
    <property type="term" value="F:ubiquitin-protein transferase activity"/>
    <property type="evidence" value="ECO:0007669"/>
    <property type="project" value="TreeGrafter"/>
</dbReference>
<evidence type="ECO:0000256" key="12">
    <source>
        <dbReference type="ARBA" id="ARBA00023136"/>
    </source>
</evidence>
<keyword evidence="9" id="KW-0862">Zinc</keyword>
<keyword evidence="17" id="KW-0436">Ligase</keyword>
<keyword evidence="13" id="KW-0576">Peroxisome</keyword>
<dbReference type="InterPro" id="IPR017375">
    <property type="entry name" value="PEX12"/>
</dbReference>
<keyword evidence="6" id="KW-0812">Transmembrane</keyword>
<evidence type="ECO:0000256" key="11">
    <source>
        <dbReference type="ARBA" id="ARBA00022989"/>
    </source>
</evidence>
<keyword evidence="5" id="KW-0813">Transport</keyword>
<evidence type="ECO:0000313" key="17">
    <source>
        <dbReference type="EMBL" id="KAK7060214.1"/>
    </source>
</evidence>
<dbReference type="GO" id="GO:0005778">
    <property type="term" value="C:peroxisomal membrane"/>
    <property type="evidence" value="ECO:0007669"/>
    <property type="project" value="UniProtKB-SubCell"/>
</dbReference>
<organism evidence="17 18">
    <name type="scientific">Paramarasmius palmivorus</name>
    <dbReference type="NCBI Taxonomy" id="297713"/>
    <lineage>
        <taxon>Eukaryota</taxon>
        <taxon>Fungi</taxon>
        <taxon>Dikarya</taxon>
        <taxon>Basidiomycota</taxon>
        <taxon>Agaricomycotina</taxon>
        <taxon>Agaricomycetes</taxon>
        <taxon>Agaricomycetidae</taxon>
        <taxon>Agaricales</taxon>
        <taxon>Marasmiineae</taxon>
        <taxon>Marasmiaceae</taxon>
        <taxon>Paramarasmius</taxon>
    </lineage>
</organism>
<dbReference type="PANTHER" id="PTHR12888">
    <property type="entry name" value="PEROXISOME ASSEMBLY PROTEIN 12 PEROXIN-12"/>
    <property type="match status" value="1"/>
</dbReference>
<keyword evidence="7" id="KW-0479">Metal-binding</keyword>
<dbReference type="Proteomes" id="UP001383192">
    <property type="component" value="Unassembled WGS sequence"/>
</dbReference>
<dbReference type="GO" id="GO:0016562">
    <property type="term" value="P:protein import into peroxisome matrix, receptor recycling"/>
    <property type="evidence" value="ECO:0007669"/>
    <property type="project" value="UniProtKB-ARBA"/>
</dbReference>
<evidence type="ECO:0000256" key="5">
    <source>
        <dbReference type="ARBA" id="ARBA00022448"/>
    </source>
</evidence>
<keyword evidence="12" id="KW-0472">Membrane</keyword>
<dbReference type="InterPro" id="IPR006845">
    <property type="entry name" value="Pex_N"/>
</dbReference>
<dbReference type="GO" id="GO:0016874">
    <property type="term" value="F:ligase activity"/>
    <property type="evidence" value="ECO:0007669"/>
    <property type="project" value="UniProtKB-KW"/>
</dbReference>
<evidence type="ECO:0000256" key="9">
    <source>
        <dbReference type="ARBA" id="ARBA00022833"/>
    </source>
</evidence>
<comment type="subcellular location">
    <subcellularLocation>
        <location evidence="1">Peroxisome membrane</location>
        <topology evidence="1">Multi-pass membrane protein</topology>
    </subcellularLocation>
</comment>
<feature type="domain" description="Pex N-terminal" evidence="16">
    <location>
        <begin position="22"/>
        <end position="235"/>
    </location>
</feature>
<dbReference type="AlphaFoldDB" id="A0AAW0E8A1"/>
<evidence type="ECO:0000256" key="10">
    <source>
        <dbReference type="ARBA" id="ARBA00022927"/>
    </source>
</evidence>
<sequence length="251" mass="29604">MEFFKDVGEDPLKPSLFELVAQEQLKDLLQPALKYVLAVFAQRYPRYLLRIVNRHEEFYALIMFFVERHYLRKHSASFSENFYGLKRRRKPYIEPERAQAAVGGIPEGEKLRKKEVWRSLLFLVGLPYIRAKAQDYYEELGGGIDSDILDEDMGTRPHSALTEDVRTLSFPHVYGLMFSQSFKGYLRRLFKKIYPWANTAFEACLLVYNIAYLFDRTPFYRPWLSWIGVDIRRLGIDDFVCVFLVTRELVG</sequence>
<evidence type="ECO:0000256" key="8">
    <source>
        <dbReference type="ARBA" id="ARBA00022771"/>
    </source>
</evidence>
<keyword evidence="8" id="KW-0863">Zinc-finger</keyword>
<comment type="pathway">
    <text evidence="2">Protein modification; protein ubiquitination.</text>
</comment>
<evidence type="ECO:0000313" key="18">
    <source>
        <dbReference type="Proteomes" id="UP001383192"/>
    </source>
</evidence>
<evidence type="ECO:0000256" key="15">
    <source>
        <dbReference type="ARBA" id="ARBA00034505"/>
    </source>
</evidence>
<evidence type="ECO:0000256" key="3">
    <source>
        <dbReference type="ARBA" id="ARBA00008704"/>
    </source>
</evidence>
<comment type="similarity">
    <text evidence="3">Belongs to the pex2/pex10/pex12 family.</text>
</comment>
<dbReference type="GO" id="GO:0008270">
    <property type="term" value="F:zinc ion binding"/>
    <property type="evidence" value="ECO:0007669"/>
    <property type="project" value="UniProtKB-KW"/>
</dbReference>
<evidence type="ECO:0000259" key="16">
    <source>
        <dbReference type="Pfam" id="PF04757"/>
    </source>
</evidence>
<evidence type="ECO:0000256" key="1">
    <source>
        <dbReference type="ARBA" id="ARBA00004585"/>
    </source>
</evidence>
<dbReference type="GO" id="GO:0006513">
    <property type="term" value="P:protein monoubiquitination"/>
    <property type="evidence" value="ECO:0007669"/>
    <property type="project" value="TreeGrafter"/>
</dbReference>
<evidence type="ECO:0000256" key="2">
    <source>
        <dbReference type="ARBA" id="ARBA00004906"/>
    </source>
</evidence>
<evidence type="ECO:0000256" key="4">
    <source>
        <dbReference type="ARBA" id="ARBA00018980"/>
    </source>
</evidence>
<evidence type="ECO:0000256" key="13">
    <source>
        <dbReference type="ARBA" id="ARBA00023140"/>
    </source>
</evidence>